<sequence>MHQKHSNASLFHILLESRLGDCGILGLAFEFERKIKNLSRSQSSLKVLSCFVGGAPLIFLLLAKPIAVKDFDGSHRTYLRRAAKAQAYNTCNILVVWPSESGLGGGESAPVTPVRSTTYMAVPPASLVLGSKQKSPGVSNTTREQPRSKPCPPQLAFSYFVLLRTVPGSY</sequence>
<evidence type="ECO:0000313" key="3">
    <source>
        <dbReference type="Proteomes" id="UP000235786"/>
    </source>
</evidence>
<protein>
    <submittedName>
        <fullName evidence="2">Uncharacterized protein</fullName>
    </submittedName>
</protein>
<evidence type="ECO:0000313" key="2">
    <source>
        <dbReference type="EMBL" id="PMD44539.1"/>
    </source>
</evidence>
<feature type="compositionally biased region" description="Polar residues" evidence="1">
    <location>
        <begin position="132"/>
        <end position="143"/>
    </location>
</feature>
<dbReference type="EMBL" id="KZ613941">
    <property type="protein sequence ID" value="PMD44539.1"/>
    <property type="molecule type" value="Genomic_DNA"/>
</dbReference>
<evidence type="ECO:0000256" key="1">
    <source>
        <dbReference type="SAM" id="MobiDB-lite"/>
    </source>
</evidence>
<feature type="region of interest" description="Disordered" evidence="1">
    <location>
        <begin position="130"/>
        <end position="151"/>
    </location>
</feature>
<accession>A0A2J6S191</accession>
<keyword evidence="3" id="KW-1185">Reference proteome</keyword>
<dbReference type="Proteomes" id="UP000235786">
    <property type="component" value="Unassembled WGS sequence"/>
</dbReference>
<dbReference type="AlphaFoldDB" id="A0A2J6S191"/>
<name>A0A2J6S191_HYAVF</name>
<gene>
    <name evidence="2" type="ORF">L207DRAFT_525859</name>
</gene>
<proteinExistence type="predicted"/>
<reference evidence="2 3" key="1">
    <citation type="submission" date="2016-04" db="EMBL/GenBank/DDBJ databases">
        <title>A degradative enzymes factory behind the ericoid mycorrhizal symbiosis.</title>
        <authorList>
            <consortium name="DOE Joint Genome Institute"/>
            <person name="Martino E."/>
            <person name="Morin E."/>
            <person name="Grelet G."/>
            <person name="Kuo A."/>
            <person name="Kohler A."/>
            <person name="Daghino S."/>
            <person name="Barry K."/>
            <person name="Choi C."/>
            <person name="Cichocki N."/>
            <person name="Clum A."/>
            <person name="Copeland A."/>
            <person name="Hainaut M."/>
            <person name="Haridas S."/>
            <person name="Labutti K."/>
            <person name="Lindquist E."/>
            <person name="Lipzen A."/>
            <person name="Khouja H.-R."/>
            <person name="Murat C."/>
            <person name="Ohm R."/>
            <person name="Olson A."/>
            <person name="Spatafora J."/>
            <person name="Veneault-Fourrey C."/>
            <person name="Henrissat B."/>
            <person name="Grigoriev I."/>
            <person name="Martin F."/>
            <person name="Perotto S."/>
        </authorList>
    </citation>
    <scope>NUCLEOTIDE SEQUENCE [LARGE SCALE GENOMIC DNA]</scope>
    <source>
        <strain evidence="2 3">F</strain>
    </source>
</reference>
<organism evidence="2 3">
    <name type="scientific">Hyaloscypha variabilis (strain UAMH 11265 / GT02V1 / F)</name>
    <name type="common">Meliniomyces variabilis</name>
    <dbReference type="NCBI Taxonomy" id="1149755"/>
    <lineage>
        <taxon>Eukaryota</taxon>
        <taxon>Fungi</taxon>
        <taxon>Dikarya</taxon>
        <taxon>Ascomycota</taxon>
        <taxon>Pezizomycotina</taxon>
        <taxon>Leotiomycetes</taxon>
        <taxon>Helotiales</taxon>
        <taxon>Hyaloscyphaceae</taxon>
        <taxon>Hyaloscypha</taxon>
        <taxon>Hyaloscypha variabilis</taxon>
    </lineage>
</organism>